<comment type="caution">
    <text evidence="1">The sequence shown here is derived from an EMBL/GenBank/DDBJ whole genome shotgun (WGS) entry which is preliminary data.</text>
</comment>
<gene>
    <name evidence="1" type="ORF">TeGR_g2350</name>
</gene>
<reference evidence="1 2" key="1">
    <citation type="journal article" date="2023" name="Commun. Biol.">
        <title>Genome analysis of Parmales, the sister group of diatoms, reveals the evolutionary specialization of diatoms from phago-mixotrophs to photoautotrophs.</title>
        <authorList>
            <person name="Ban H."/>
            <person name="Sato S."/>
            <person name="Yoshikawa S."/>
            <person name="Yamada K."/>
            <person name="Nakamura Y."/>
            <person name="Ichinomiya M."/>
            <person name="Sato N."/>
            <person name="Blanc-Mathieu R."/>
            <person name="Endo H."/>
            <person name="Kuwata A."/>
            <person name="Ogata H."/>
        </authorList>
    </citation>
    <scope>NUCLEOTIDE SEQUENCE [LARGE SCALE GENOMIC DNA]</scope>
</reference>
<evidence type="ECO:0000313" key="1">
    <source>
        <dbReference type="EMBL" id="GMI20914.1"/>
    </source>
</evidence>
<evidence type="ECO:0000313" key="2">
    <source>
        <dbReference type="Proteomes" id="UP001165060"/>
    </source>
</evidence>
<feature type="non-terminal residue" evidence="1">
    <location>
        <position position="670"/>
    </location>
</feature>
<dbReference type="EMBL" id="BRYB01005141">
    <property type="protein sequence ID" value="GMI20914.1"/>
    <property type="molecule type" value="Genomic_DNA"/>
</dbReference>
<name>A0ABQ6M7G3_9STRA</name>
<dbReference type="Proteomes" id="UP001165060">
    <property type="component" value="Unassembled WGS sequence"/>
</dbReference>
<proteinExistence type="predicted"/>
<sequence>MTATDKLRAAHPVASSLVGVIVSEPQCQLFLVSGSDRADLGTVSLVLDSGKHSVDAANPGRKEPPGTALDSTPVTLSLGAAGADEAALTLSLASLNYDALGAAGTKLANLVAHAKLANLHKAFENRPEGGMLGTAAAVLDKVGPAGDTESPTLFGSGVLPLPPLPPTPPPAVLEYECSLSMGMSIALAPSVSVYEVGSSKSGTIEYTAADLAESMRRREERLAKYNAAREAAEEPTESWRDHDWRALWSDMSEGGTRRATSANLKEKFTDSMSALKALISEEGLTLNSPFFQDPDTLPASLRRFTVYTSATKYDVTIPGPSVWGVELTELDHDFVKHPKMNMNVTITSREYSGISSVPAAASADLAATGEADITVSTSSDTLFANVVGAHHEIAVTESLNPTAPLHSRRMHLVPDVKEFGVSVDGVPMLTFERDAASHEVTLNLFGLPVFTATGTTRVGEAKHERGLSHYGREYDYDNTFLEDLIEDAEDLIEDVEDFVDDYIDDVEDLANDFKHFLEEMFNIDIDTDSQSVDSVDLKLNFHRGWAALGGDSEISDFLGVTVDTTYTPHDNYYTLMANFDDVTIDLGFEYDDHYEIEGELRLLDGCTDDVDWCDSNREYYVDNGYMDLNCHTAAGIRHDFSDFRELCLATCGACSSDTNVFFGFEVDLDK</sequence>
<accession>A0ABQ6M7G3</accession>
<protein>
    <submittedName>
        <fullName evidence="1">Uncharacterized protein</fullName>
    </submittedName>
</protein>
<organism evidence="1 2">
    <name type="scientific">Tetraparma gracilis</name>
    <dbReference type="NCBI Taxonomy" id="2962635"/>
    <lineage>
        <taxon>Eukaryota</taxon>
        <taxon>Sar</taxon>
        <taxon>Stramenopiles</taxon>
        <taxon>Ochrophyta</taxon>
        <taxon>Bolidophyceae</taxon>
        <taxon>Parmales</taxon>
        <taxon>Triparmaceae</taxon>
        <taxon>Tetraparma</taxon>
    </lineage>
</organism>
<keyword evidence="2" id="KW-1185">Reference proteome</keyword>